<sequence length="142" mass="15329">MFFTKFCLAGLHSKLQHSVILLITLVFSSVSVATPISATQMTQVAAQNMTHTTAVESDSQHHASPCANMSKTGLVADFPCSDFAKHSDDHCASCAPIYATLPTSLEIKSNSSAASEYNDHTESIPFLTLPNLSRPPIQSVWF</sequence>
<name>A0ABQ6EJS7_9VIBR</name>
<accession>A0ABQ6EJS7</accession>
<dbReference type="EMBL" id="BSPV01000003">
    <property type="protein sequence ID" value="GLT13368.1"/>
    <property type="molecule type" value="Genomic_DNA"/>
</dbReference>
<proteinExistence type="predicted"/>
<comment type="caution">
    <text evidence="1">The sequence shown here is derived from an EMBL/GenBank/DDBJ whole genome shotgun (WGS) entry which is preliminary data.</text>
</comment>
<gene>
    <name evidence="1" type="ORF">GCM10007931_03420</name>
</gene>
<keyword evidence="2" id="KW-1185">Reference proteome</keyword>
<evidence type="ECO:0000313" key="1">
    <source>
        <dbReference type="EMBL" id="GLT13368.1"/>
    </source>
</evidence>
<dbReference type="Proteomes" id="UP001157156">
    <property type="component" value="Unassembled WGS sequence"/>
</dbReference>
<evidence type="ECO:0000313" key="2">
    <source>
        <dbReference type="Proteomes" id="UP001157156"/>
    </source>
</evidence>
<protein>
    <submittedName>
        <fullName evidence="1">Uncharacterized protein</fullName>
    </submittedName>
</protein>
<organism evidence="1 2">
    <name type="scientific">Vibrio algivorus</name>
    <dbReference type="NCBI Taxonomy" id="1667024"/>
    <lineage>
        <taxon>Bacteria</taxon>
        <taxon>Pseudomonadati</taxon>
        <taxon>Pseudomonadota</taxon>
        <taxon>Gammaproteobacteria</taxon>
        <taxon>Vibrionales</taxon>
        <taxon>Vibrionaceae</taxon>
        <taxon>Vibrio</taxon>
    </lineage>
</organism>
<reference evidence="2" key="1">
    <citation type="journal article" date="2019" name="Int. J. Syst. Evol. Microbiol.">
        <title>The Global Catalogue of Microorganisms (GCM) 10K type strain sequencing project: providing services to taxonomists for standard genome sequencing and annotation.</title>
        <authorList>
            <consortium name="The Broad Institute Genomics Platform"/>
            <consortium name="The Broad Institute Genome Sequencing Center for Infectious Disease"/>
            <person name="Wu L."/>
            <person name="Ma J."/>
        </authorList>
    </citation>
    <scope>NUCLEOTIDE SEQUENCE [LARGE SCALE GENOMIC DNA]</scope>
    <source>
        <strain evidence="2">NBRC 111146</strain>
    </source>
</reference>